<name>A0A0P5YIH6_9CRUS</name>
<evidence type="ECO:0000313" key="2">
    <source>
        <dbReference type="Proteomes" id="UP000076858"/>
    </source>
</evidence>
<accession>A0A0P5YIH6</accession>
<comment type="caution">
    <text evidence="1">The sequence shown here is derived from an EMBL/GenBank/DDBJ whole genome shotgun (WGS) entry which is preliminary data.</text>
</comment>
<protein>
    <submittedName>
        <fullName evidence="1">Uncharacterized protein</fullName>
    </submittedName>
</protein>
<dbReference type="InterPro" id="IPR045860">
    <property type="entry name" value="Snake_toxin-like_sf"/>
</dbReference>
<evidence type="ECO:0000313" key="1">
    <source>
        <dbReference type="EMBL" id="KZS13482.1"/>
    </source>
</evidence>
<dbReference type="OrthoDB" id="6338087at2759"/>
<proteinExistence type="predicted"/>
<gene>
    <name evidence="1" type="ORF">APZ42_021380</name>
</gene>
<dbReference type="AlphaFoldDB" id="A0A0P5YIH6"/>
<sequence>MDGRLWMLVVLVMVFPIATSALRCVNCKGCSKFEDSQAVTCPSSADRCLKLHLPSGLINRECGDEKTCVDKSNDRDRFLAVHCCETNICNGGSRWTSSGSCLALLPLLATSFRSFFRY</sequence>
<dbReference type="SUPFAM" id="SSF57302">
    <property type="entry name" value="Snake toxin-like"/>
    <property type="match status" value="1"/>
</dbReference>
<dbReference type="Gene3D" id="2.10.60.10">
    <property type="entry name" value="CD59"/>
    <property type="match status" value="1"/>
</dbReference>
<dbReference type="Proteomes" id="UP000076858">
    <property type="component" value="Unassembled WGS sequence"/>
</dbReference>
<reference evidence="1 2" key="1">
    <citation type="submission" date="2016-03" db="EMBL/GenBank/DDBJ databases">
        <title>EvidentialGene: Evidence-directed Construction of Genes on Genomes.</title>
        <authorList>
            <person name="Gilbert D.G."/>
            <person name="Choi J.-H."/>
            <person name="Mockaitis K."/>
            <person name="Colbourne J."/>
            <person name="Pfrender M."/>
        </authorList>
    </citation>
    <scope>NUCLEOTIDE SEQUENCE [LARGE SCALE GENOMIC DNA]</scope>
    <source>
        <strain evidence="1 2">Xinb3</strain>
        <tissue evidence="1">Complete organism</tissue>
    </source>
</reference>
<dbReference type="EMBL" id="LRGB01001148">
    <property type="protein sequence ID" value="KZS13482.1"/>
    <property type="molecule type" value="Genomic_DNA"/>
</dbReference>
<keyword evidence="2" id="KW-1185">Reference proteome</keyword>
<organism evidence="1 2">
    <name type="scientific">Daphnia magna</name>
    <dbReference type="NCBI Taxonomy" id="35525"/>
    <lineage>
        <taxon>Eukaryota</taxon>
        <taxon>Metazoa</taxon>
        <taxon>Ecdysozoa</taxon>
        <taxon>Arthropoda</taxon>
        <taxon>Crustacea</taxon>
        <taxon>Branchiopoda</taxon>
        <taxon>Diplostraca</taxon>
        <taxon>Cladocera</taxon>
        <taxon>Anomopoda</taxon>
        <taxon>Daphniidae</taxon>
        <taxon>Daphnia</taxon>
    </lineage>
</organism>